<sequence>MDNYSTYELLNHHNILPFISLNSKTKAKFDYPHPDILCFDDKGNPICMSGIPFVNWGYSKPKGIKYHCYLGVKALEPPPECKFSDSNYGRVVYIKPDFDLRMFPPVPRHSEKFKAVFKTRTSVERPNKQIFQDYAIEEYKSQSAIIRMPLATFAVINIHLDAWIKHTGFSFIDLLQNKAAQNTC</sequence>
<proteinExistence type="predicted"/>
<dbReference type="HOGENOM" id="CLU_1254137_0_0_9"/>
<gene>
    <name evidence="1" type="ordered locus">CKL_0396</name>
</gene>
<evidence type="ECO:0008006" key="3">
    <source>
        <dbReference type="Google" id="ProtNLM"/>
    </source>
</evidence>
<keyword evidence="2" id="KW-1185">Reference proteome</keyword>
<protein>
    <recommendedName>
        <fullName evidence="3">Transposase DDE domain-containing protein</fullName>
    </recommendedName>
</protein>
<dbReference type="KEGG" id="ckl:CKL_0396"/>
<dbReference type="eggNOG" id="COG3039">
    <property type="taxonomic scope" value="Bacteria"/>
</dbReference>
<dbReference type="STRING" id="431943.CKL_0396"/>
<accession>A5N569</accession>
<dbReference type="Proteomes" id="UP000002411">
    <property type="component" value="Chromosome"/>
</dbReference>
<evidence type="ECO:0000313" key="2">
    <source>
        <dbReference type="Proteomes" id="UP000002411"/>
    </source>
</evidence>
<reference evidence="1 2" key="1">
    <citation type="journal article" date="2008" name="Proc. Natl. Acad. Sci. U.S.A.">
        <title>The genome of Clostridium kluyveri, a strict anaerobe with unique metabolic features.</title>
        <authorList>
            <person name="Seedorf H."/>
            <person name="Fricke W.F."/>
            <person name="Veith B."/>
            <person name="Brueggemann H."/>
            <person name="Liesegang H."/>
            <person name="Strittmatter A."/>
            <person name="Miethke M."/>
            <person name="Buckel W."/>
            <person name="Hinderberger J."/>
            <person name="Li F."/>
            <person name="Hagemeier C."/>
            <person name="Thauer R.K."/>
            <person name="Gottschalk G."/>
        </authorList>
    </citation>
    <scope>NUCLEOTIDE SEQUENCE [LARGE SCALE GENOMIC DNA]</scope>
    <source>
        <strain evidence="2">ATCC 8527 / DSM 555 / NCIMB 10680</strain>
    </source>
</reference>
<name>A5N569_CLOK5</name>
<organism evidence="1 2">
    <name type="scientific">Clostridium kluyveri (strain ATCC 8527 / DSM 555 / NBRC 12016 / NCIMB 10680 / K1)</name>
    <dbReference type="NCBI Taxonomy" id="431943"/>
    <lineage>
        <taxon>Bacteria</taxon>
        <taxon>Bacillati</taxon>
        <taxon>Bacillota</taxon>
        <taxon>Clostridia</taxon>
        <taxon>Eubacteriales</taxon>
        <taxon>Clostridiaceae</taxon>
        <taxon>Clostridium</taxon>
    </lineage>
</organism>
<dbReference type="AlphaFoldDB" id="A5N569"/>
<evidence type="ECO:0000313" key="1">
    <source>
        <dbReference type="EMBL" id="EDK32450.1"/>
    </source>
</evidence>
<dbReference type="EMBL" id="CP000673">
    <property type="protein sequence ID" value="EDK32450.1"/>
    <property type="molecule type" value="Genomic_DNA"/>
</dbReference>